<sequence length="472" mass="51378">MSKNLLIFTSKKNALLLSAFAAVCTLLVSITYVLTAPVIEKQAQQDLLNKLNQVLVPTKFDNNPLENCFRLTDYNIFGDEQQHVIYRATMQDKPYALVFQTQTLKGYNGLIKMMVAVDQKGKVQGVRALKHQETPGLGDKIDLEKSDWVLSFNNMNVTSEQDKNWFVKKDSGYVDQFTGATITPRAVVNQLRHSILYVTLNFNSLFTQENQCEPAPIPVEPVNEPEILIEPEIETQDSALIPEEAASEQTTPEEATTEAKEAENTAPEIVTPEAVTDTPVTNSGETESKTESKTEGTTPENTSTEATKPEIEGATATEVTTPENTGADSKAEDAETDVAKPDAVKAEAESSNTENKPESTSDTAKPADTKPKAATEDAKDEDKAAKVEIAKPEVEAAKPKAEDSSTDEAKPAKAEADKVETKDEEPVTKPAESSDETPSASSDKASDKESDEDSEKDAVDESETPKKEVPND</sequence>
<gene>
    <name evidence="6" type="primary">rnfG</name>
    <name evidence="9" type="ORF">BTO11_08650</name>
</gene>
<evidence type="ECO:0000256" key="5">
    <source>
        <dbReference type="ARBA" id="ARBA00022982"/>
    </source>
</evidence>
<feature type="domain" description="FMN-binding" evidence="8">
    <location>
        <begin position="106"/>
        <end position="198"/>
    </location>
</feature>
<dbReference type="Proteomes" id="UP000239007">
    <property type="component" value="Unassembled WGS sequence"/>
</dbReference>
<comment type="caution">
    <text evidence="9">The sequence shown here is derived from an EMBL/GenBank/DDBJ whole genome shotgun (WGS) entry which is preliminary data.</text>
</comment>
<keyword evidence="6" id="KW-0472">Membrane</keyword>
<reference evidence="9 10" key="1">
    <citation type="submission" date="2016-12" db="EMBL/GenBank/DDBJ databases">
        <title>Diversity of luminous bacteria.</title>
        <authorList>
            <person name="Yoshizawa S."/>
            <person name="Kogure K."/>
        </authorList>
    </citation>
    <scope>NUCLEOTIDE SEQUENCE [LARGE SCALE GENOMIC DNA]</scope>
    <source>
        <strain evidence="9 10">SA4-48</strain>
    </source>
</reference>
<keyword evidence="6" id="KW-1133">Transmembrane helix</keyword>
<feature type="compositionally biased region" description="Basic and acidic residues" evidence="7">
    <location>
        <begin position="355"/>
        <end position="427"/>
    </location>
</feature>
<feature type="modified residue" description="FMN phosphoryl threonine" evidence="6">
    <location>
        <position position="181"/>
    </location>
</feature>
<name>A0A2S7UVG4_9GAMM</name>
<dbReference type="AlphaFoldDB" id="A0A2S7UVG4"/>
<dbReference type="EC" id="7.-.-.-" evidence="6"/>
<comment type="subunit">
    <text evidence="6">The complex is composed of six subunits: RnfA, RnfB, RnfC, RnfD, RnfE and RnfG.</text>
</comment>
<evidence type="ECO:0000256" key="6">
    <source>
        <dbReference type="HAMAP-Rule" id="MF_00479"/>
    </source>
</evidence>
<feature type="compositionally biased region" description="Basic and acidic residues" evidence="7">
    <location>
        <begin position="329"/>
        <end position="348"/>
    </location>
</feature>
<dbReference type="HAMAP" id="MF_00479">
    <property type="entry name" value="RsxG_RnfG"/>
    <property type="match status" value="1"/>
</dbReference>
<evidence type="ECO:0000256" key="3">
    <source>
        <dbReference type="ARBA" id="ARBA00022630"/>
    </source>
</evidence>
<keyword evidence="6" id="KW-0812">Transmembrane</keyword>
<comment type="subcellular location">
    <subcellularLocation>
        <location evidence="6">Cell inner membrane</location>
        <topology evidence="6">Single-pass membrane protein</topology>
    </subcellularLocation>
</comment>
<dbReference type="SMART" id="SM00900">
    <property type="entry name" value="FMN_bind"/>
    <property type="match status" value="1"/>
</dbReference>
<keyword evidence="6" id="KW-1278">Translocase</keyword>
<feature type="compositionally biased region" description="Low complexity" evidence="7">
    <location>
        <begin position="244"/>
        <end position="254"/>
    </location>
</feature>
<feature type="compositionally biased region" description="Polar residues" evidence="7">
    <location>
        <begin position="317"/>
        <end position="327"/>
    </location>
</feature>
<keyword evidence="6" id="KW-1003">Cell membrane</keyword>
<evidence type="ECO:0000256" key="4">
    <source>
        <dbReference type="ARBA" id="ARBA00022643"/>
    </source>
</evidence>
<keyword evidence="6" id="KW-0997">Cell inner membrane</keyword>
<dbReference type="GO" id="GO:0009055">
    <property type="term" value="F:electron transfer activity"/>
    <property type="evidence" value="ECO:0007669"/>
    <property type="project" value="InterPro"/>
</dbReference>
<keyword evidence="1 6" id="KW-0813">Transport</keyword>
<comment type="cofactor">
    <cofactor evidence="6">
        <name>FMN</name>
        <dbReference type="ChEBI" id="CHEBI:58210"/>
    </cofactor>
</comment>
<feature type="region of interest" description="Disordered" evidence="7">
    <location>
        <begin position="244"/>
        <end position="472"/>
    </location>
</feature>
<protein>
    <recommendedName>
        <fullName evidence="6">Ion-translocating oxidoreductase complex subunit G</fullName>
        <ecNumber evidence="6">7.-.-.-</ecNumber>
    </recommendedName>
    <alternativeName>
        <fullName evidence="6">Rnf electron transport complex subunit G</fullName>
    </alternativeName>
</protein>
<feature type="compositionally biased region" description="Basic and acidic residues" evidence="7">
    <location>
        <begin position="456"/>
        <end position="472"/>
    </location>
</feature>
<evidence type="ECO:0000256" key="1">
    <source>
        <dbReference type="ARBA" id="ARBA00022448"/>
    </source>
</evidence>
<dbReference type="PANTHER" id="PTHR36118">
    <property type="entry name" value="ION-TRANSLOCATING OXIDOREDUCTASE COMPLEX SUBUNIT G"/>
    <property type="match status" value="1"/>
</dbReference>
<keyword evidence="2 6" id="KW-0597">Phosphoprotein</keyword>
<dbReference type="NCBIfam" id="TIGR01947">
    <property type="entry name" value="rnfG"/>
    <property type="match status" value="1"/>
</dbReference>
<dbReference type="GO" id="GO:0010181">
    <property type="term" value="F:FMN binding"/>
    <property type="evidence" value="ECO:0007669"/>
    <property type="project" value="InterPro"/>
</dbReference>
<comment type="function">
    <text evidence="6">Part of a membrane-bound complex that couples electron transfer with translocation of ions across the membrane.</text>
</comment>
<evidence type="ECO:0000256" key="2">
    <source>
        <dbReference type="ARBA" id="ARBA00022553"/>
    </source>
</evidence>
<dbReference type="InterPro" id="IPR010209">
    <property type="entry name" value="Ion_transpt_RnfG/RsxG"/>
</dbReference>
<organism evidence="9 10">
    <name type="scientific">Psychrosphaera saromensis</name>
    <dbReference type="NCBI Taxonomy" id="716813"/>
    <lineage>
        <taxon>Bacteria</taxon>
        <taxon>Pseudomonadati</taxon>
        <taxon>Pseudomonadota</taxon>
        <taxon>Gammaproteobacteria</taxon>
        <taxon>Alteromonadales</taxon>
        <taxon>Pseudoalteromonadaceae</taxon>
        <taxon>Psychrosphaera</taxon>
    </lineage>
</organism>
<accession>A0A2S7UVG4</accession>
<dbReference type="RefSeq" id="WP_105052223.1">
    <property type="nucleotide sequence ID" value="NZ_BMYG01000002.1"/>
</dbReference>
<evidence type="ECO:0000259" key="8">
    <source>
        <dbReference type="SMART" id="SM00900"/>
    </source>
</evidence>
<dbReference type="InterPro" id="IPR007329">
    <property type="entry name" value="FMN-bd"/>
</dbReference>
<keyword evidence="10" id="KW-1185">Reference proteome</keyword>
<evidence type="ECO:0000256" key="7">
    <source>
        <dbReference type="SAM" id="MobiDB-lite"/>
    </source>
</evidence>
<dbReference type="OrthoDB" id="9784165at2"/>
<dbReference type="EMBL" id="MSCH01000003">
    <property type="protein sequence ID" value="PQJ53728.1"/>
    <property type="molecule type" value="Genomic_DNA"/>
</dbReference>
<dbReference type="GO" id="GO:0022900">
    <property type="term" value="P:electron transport chain"/>
    <property type="evidence" value="ECO:0007669"/>
    <property type="project" value="UniProtKB-UniRule"/>
</dbReference>
<dbReference type="PANTHER" id="PTHR36118:SF1">
    <property type="entry name" value="ION-TRANSLOCATING OXIDOREDUCTASE COMPLEX SUBUNIT G"/>
    <property type="match status" value="1"/>
</dbReference>
<dbReference type="Pfam" id="PF04205">
    <property type="entry name" value="FMN_bind"/>
    <property type="match status" value="1"/>
</dbReference>
<keyword evidence="4 6" id="KW-0288">FMN</keyword>
<comment type="similarity">
    <text evidence="6">Belongs to the RnfG family.</text>
</comment>
<proteinExistence type="inferred from homology"/>
<dbReference type="NCBIfam" id="NF002519">
    <property type="entry name" value="PRK01908.1"/>
    <property type="match status" value="1"/>
</dbReference>
<evidence type="ECO:0000313" key="10">
    <source>
        <dbReference type="Proteomes" id="UP000239007"/>
    </source>
</evidence>
<keyword evidence="5 6" id="KW-0249">Electron transport</keyword>
<keyword evidence="3 6" id="KW-0285">Flavoprotein</keyword>
<evidence type="ECO:0000313" key="9">
    <source>
        <dbReference type="EMBL" id="PQJ53728.1"/>
    </source>
</evidence>
<dbReference type="GO" id="GO:0005886">
    <property type="term" value="C:plasma membrane"/>
    <property type="evidence" value="ECO:0007669"/>
    <property type="project" value="UniProtKB-SubCell"/>
</dbReference>